<feature type="transmembrane region" description="Helical" evidence="8">
    <location>
        <begin position="13"/>
        <end position="34"/>
    </location>
</feature>
<evidence type="ECO:0000256" key="2">
    <source>
        <dbReference type="ARBA" id="ARBA00010617"/>
    </source>
</evidence>
<name>A0A179G1R6_METCM</name>
<accession>A0A179G1R6</accession>
<keyword evidence="5 7" id="KW-0408">Iron</keyword>
<dbReference type="Proteomes" id="UP000078397">
    <property type="component" value="Unassembled WGS sequence"/>
</dbReference>
<dbReference type="GO" id="GO:0008395">
    <property type="term" value="F:steroid hydroxylase activity"/>
    <property type="evidence" value="ECO:0007669"/>
    <property type="project" value="TreeGrafter"/>
</dbReference>
<dbReference type="InterPro" id="IPR050529">
    <property type="entry name" value="CYP450_sterol_14alpha_dmase"/>
</dbReference>
<dbReference type="GO" id="GO:0016705">
    <property type="term" value="F:oxidoreductase activity, acting on paired donors, with incorporation or reduction of molecular oxygen"/>
    <property type="evidence" value="ECO:0007669"/>
    <property type="project" value="InterPro"/>
</dbReference>
<evidence type="ECO:0000256" key="3">
    <source>
        <dbReference type="ARBA" id="ARBA00022617"/>
    </source>
</evidence>
<dbReference type="GO" id="GO:0005506">
    <property type="term" value="F:iron ion binding"/>
    <property type="evidence" value="ECO:0007669"/>
    <property type="project" value="InterPro"/>
</dbReference>
<evidence type="ECO:0000256" key="8">
    <source>
        <dbReference type="SAM" id="Phobius"/>
    </source>
</evidence>
<evidence type="ECO:0000256" key="1">
    <source>
        <dbReference type="ARBA" id="ARBA00001971"/>
    </source>
</evidence>
<dbReference type="SUPFAM" id="SSF48264">
    <property type="entry name" value="Cytochrome P450"/>
    <property type="match status" value="1"/>
</dbReference>
<comment type="cofactor">
    <cofactor evidence="1 7">
        <name>heme</name>
        <dbReference type="ChEBI" id="CHEBI:30413"/>
    </cofactor>
</comment>
<dbReference type="OrthoDB" id="3366823at2759"/>
<dbReference type="RefSeq" id="XP_018147850.1">
    <property type="nucleotide sequence ID" value="XM_018283112.1"/>
</dbReference>
<dbReference type="PRINTS" id="PR00465">
    <property type="entry name" value="EP450IV"/>
</dbReference>
<organism evidence="9 10">
    <name type="scientific">Pochonia chlamydosporia 170</name>
    <dbReference type="NCBI Taxonomy" id="1380566"/>
    <lineage>
        <taxon>Eukaryota</taxon>
        <taxon>Fungi</taxon>
        <taxon>Dikarya</taxon>
        <taxon>Ascomycota</taxon>
        <taxon>Pezizomycotina</taxon>
        <taxon>Sordariomycetes</taxon>
        <taxon>Hypocreomycetidae</taxon>
        <taxon>Hypocreales</taxon>
        <taxon>Clavicipitaceae</taxon>
        <taxon>Pochonia</taxon>
    </lineage>
</organism>
<evidence type="ECO:0000313" key="10">
    <source>
        <dbReference type="Proteomes" id="UP000078397"/>
    </source>
</evidence>
<dbReference type="InterPro" id="IPR001128">
    <property type="entry name" value="Cyt_P450"/>
</dbReference>
<dbReference type="InterPro" id="IPR002403">
    <property type="entry name" value="Cyt_P450_E_grp-IV"/>
</dbReference>
<dbReference type="KEGG" id="pchm:VFPPC_03632"/>
<comment type="caution">
    <text evidence="9">The sequence shown here is derived from an EMBL/GenBank/DDBJ whole genome shotgun (WGS) entry which is preliminary data.</text>
</comment>
<keyword evidence="8" id="KW-0472">Membrane</keyword>
<dbReference type="Pfam" id="PF00067">
    <property type="entry name" value="p450"/>
    <property type="match status" value="1"/>
</dbReference>
<sequence length="578" mass="65261">MLNLQNSLSHLQLVPHGILAVIGVGVTFILLTYLTSTIQGARIAHRKPNGSQPPTLPYLIPVLGHLPEFLSNTKKFMARVTAQYGPSVPVQVRLLTRRMSILKGAQNVTALFRSSRKLESERWLVQVLINGFGVEPADTPFYLADDTGVGLQPDPKSTMSNPEHRIFFLVYRSAHGGLTGHSLDALLARFVQNLSTNIVGASDIKDEWTELPDIYAPCVRSMAWRASVGSIFGSHILKFIPTIEEDFWSFDSHLPPLLKEIPRWLAPESYRARDKLRSNFIKWEASAAEKYAEQGLAHDEREWEEYFGSKMMRTRHQFFKKTPLSKESVSAENLGLMWASTANIVPATAWMLLEVLQRPKLLQEIRRIIHPYVSWDPSDPTQTKVDIPGLCNLPLLQSLYAEVLRVHTGSVISRIPNCDDFNLGGWNFAKDQPIIVSAYHVGRDETVWNQGTAEDPHPLDVFWPERFIVYPDDPHSGPVLKSKRQEQYEKKDTAPRFSLDGTAGAWVPYGGGARMCPGRHFAKAEMIVATALFLTAFDIELLTDKDSWIQPDLKYFMFGVMHPEGKIPARIRRRKGSQ</sequence>
<dbReference type="GeneID" id="28847106"/>
<dbReference type="Gene3D" id="1.10.630.10">
    <property type="entry name" value="Cytochrome P450"/>
    <property type="match status" value="1"/>
</dbReference>
<feature type="binding site" description="axial binding residue" evidence="7">
    <location>
        <position position="516"/>
    </location>
    <ligand>
        <name>heme</name>
        <dbReference type="ChEBI" id="CHEBI:30413"/>
    </ligand>
    <ligandPart>
        <name>Fe</name>
        <dbReference type="ChEBI" id="CHEBI:18248"/>
    </ligandPart>
</feature>
<keyword evidence="10" id="KW-1185">Reference proteome</keyword>
<keyword evidence="6 9" id="KW-0503">Monooxygenase</keyword>
<evidence type="ECO:0000313" key="9">
    <source>
        <dbReference type="EMBL" id="OAQ71313.1"/>
    </source>
</evidence>
<evidence type="ECO:0000256" key="4">
    <source>
        <dbReference type="ARBA" id="ARBA00022723"/>
    </source>
</evidence>
<keyword evidence="8" id="KW-1133">Transmembrane helix</keyword>
<evidence type="ECO:0000256" key="7">
    <source>
        <dbReference type="PIRSR" id="PIRSR602403-1"/>
    </source>
</evidence>
<protein>
    <submittedName>
        <fullName evidence="9">Cytochrome P450 monooxygenase</fullName>
    </submittedName>
</protein>
<reference evidence="9 10" key="1">
    <citation type="journal article" date="2016" name="PLoS Pathog.">
        <title>Biosynthesis of antibiotic leucinostatins in bio-control fungus Purpureocillium lilacinum and their inhibition on phytophthora revealed by genome mining.</title>
        <authorList>
            <person name="Wang G."/>
            <person name="Liu Z."/>
            <person name="Lin R."/>
            <person name="Li E."/>
            <person name="Mao Z."/>
            <person name="Ling J."/>
            <person name="Yang Y."/>
            <person name="Yin W.B."/>
            <person name="Xie B."/>
        </authorList>
    </citation>
    <scope>NUCLEOTIDE SEQUENCE [LARGE SCALE GENOMIC DNA]</scope>
    <source>
        <strain evidence="9">170</strain>
    </source>
</reference>
<dbReference type="EMBL" id="LSBJ02000002">
    <property type="protein sequence ID" value="OAQ71313.1"/>
    <property type="molecule type" value="Genomic_DNA"/>
</dbReference>
<dbReference type="AlphaFoldDB" id="A0A179G1R6"/>
<dbReference type="PANTHER" id="PTHR24304">
    <property type="entry name" value="CYTOCHROME P450 FAMILY 7"/>
    <property type="match status" value="1"/>
</dbReference>
<dbReference type="GO" id="GO:0020037">
    <property type="term" value="F:heme binding"/>
    <property type="evidence" value="ECO:0007669"/>
    <property type="project" value="InterPro"/>
</dbReference>
<keyword evidence="4 7" id="KW-0479">Metal-binding</keyword>
<dbReference type="STRING" id="1380566.A0A179G1R6"/>
<dbReference type="CDD" id="cd11040">
    <property type="entry name" value="CYP7_CYP8-like"/>
    <property type="match status" value="1"/>
</dbReference>
<dbReference type="InterPro" id="IPR036396">
    <property type="entry name" value="Cyt_P450_sf"/>
</dbReference>
<keyword evidence="3 7" id="KW-0349">Heme</keyword>
<keyword evidence="8" id="KW-0812">Transmembrane</keyword>
<keyword evidence="6 9" id="KW-0560">Oxidoreductase</keyword>
<comment type="similarity">
    <text evidence="2">Belongs to the cytochrome P450 family.</text>
</comment>
<dbReference type="PANTHER" id="PTHR24304:SF2">
    <property type="entry name" value="24-HYDROXYCHOLESTEROL 7-ALPHA-HYDROXYLASE"/>
    <property type="match status" value="1"/>
</dbReference>
<evidence type="ECO:0000256" key="5">
    <source>
        <dbReference type="ARBA" id="ARBA00023004"/>
    </source>
</evidence>
<gene>
    <name evidence="9" type="ORF">VFPPC_03632</name>
</gene>
<proteinExistence type="inferred from homology"/>
<evidence type="ECO:0000256" key="6">
    <source>
        <dbReference type="ARBA" id="ARBA00023033"/>
    </source>
</evidence>